<evidence type="ECO:0000313" key="1">
    <source>
        <dbReference type="Proteomes" id="UP000887580"/>
    </source>
</evidence>
<name>A0AC35GLP7_9BILA</name>
<protein>
    <submittedName>
        <fullName evidence="2">ATP synthase F0 subunit 8</fullName>
    </submittedName>
</protein>
<sequence length="155" mass="16723">MDLITLIVGILIGIFIQRTFHILQDYSSIPLQKCKAKKSLREIASSRKRRSESTSEDKTTSKSKSSKNGSTKAKKLSKSISSGICRNCNKISSLSTPAAATQSSSDEPSMPTNVNLTKFKVSNSLSSLPNSNTLPSNLNNMPASKAKTALAKSER</sequence>
<dbReference type="Proteomes" id="UP000887580">
    <property type="component" value="Unplaced"/>
</dbReference>
<reference evidence="2" key="1">
    <citation type="submission" date="2022-11" db="UniProtKB">
        <authorList>
            <consortium name="WormBaseParasite"/>
        </authorList>
    </citation>
    <scope>IDENTIFICATION</scope>
</reference>
<evidence type="ECO:0000313" key="2">
    <source>
        <dbReference type="WBParaSite" id="PS1159_v2.g6615.t1"/>
    </source>
</evidence>
<dbReference type="WBParaSite" id="PS1159_v2.g6615.t1">
    <property type="protein sequence ID" value="PS1159_v2.g6615.t1"/>
    <property type="gene ID" value="PS1159_v2.g6615"/>
</dbReference>
<organism evidence="1 2">
    <name type="scientific">Panagrolaimus sp. PS1159</name>
    <dbReference type="NCBI Taxonomy" id="55785"/>
    <lineage>
        <taxon>Eukaryota</taxon>
        <taxon>Metazoa</taxon>
        <taxon>Ecdysozoa</taxon>
        <taxon>Nematoda</taxon>
        <taxon>Chromadorea</taxon>
        <taxon>Rhabditida</taxon>
        <taxon>Tylenchina</taxon>
        <taxon>Panagrolaimomorpha</taxon>
        <taxon>Panagrolaimoidea</taxon>
        <taxon>Panagrolaimidae</taxon>
        <taxon>Panagrolaimus</taxon>
    </lineage>
</organism>
<proteinExistence type="predicted"/>
<accession>A0AC35GLP7</accession>